<organism evidence="3 4">
    <name type="scientific">Hydrogenophaga borbori</name>
    <dbReference type="NCBI Taxonomy" id="2294117"/>
    <lineage>
        <taxon>Bacteria</taxon>
        <taxon>Pseudomonadati</taxon>
        <taxon>Pseudomonadota</taxon>
        <taxon>Betaproteobacteria</taxon>
        <taxon>Burkholderiales</taxon>
        <taxon>Comamonadaceae</taxon>
        <taxon>Hydrogenophaga</taxon>
    </lineage>
</organism>
<evidence type="ECO:0000313" key="3">
    <source>
        <dbReference type="EMBL" id="RFP80948.1"/>
    </source>
</evidence>
<feature type="region of interest" description="Disordered" evidence="1">
    <location>
        <begin position="795"/>
        <end position="834"/>
    </location>
</feature>
<protein>
    <submittedName>
        <fullName evidence="3">DUF748 domain-containing protein</fullName>
    </submittedName>
</protein>
<keyword evidence="2" id="KW-0812">Transmembrane</keyword>
<dbReference type="GO" id="GO:0090313">
    <property type="term" value="P:regulation of protein targeting to membrane"/>
    <property type="evidence" value="ECO:0007669"/>
    <property type="project" value="TreeGrafter"/>
</dbReference>
<keyword evidence="2" id="KW-0472">Membrane</keyword>
<dbReference type="Pfam" id="PF05359">
    <property type="entry name" value="DUF748"/>
    <property type="match status" value="1"/>
</dbReference>
<dbReference type="Proteomes" id="UP000261931">
    <property type="component" value="Unassembled WGS sequence"/>
</dbReference>
<dbReference type="InterPro" id="IPR008023">
    <property type="entry name" value="DUF748"/>
</dbReference>
<evidence type="ECO:0000256" key="2">
    <source>
        <dbReference type="SAM" id="Phobius"/>
    </source>
</evidence>
<evidence type="ECO:0000256" key="1">
    <source>
        <dbReference type="SAM" id="MobiDB-lite"/>
    </source>
</evidence>
<keyword evidence="2" id="KW-1133">Transmembrane helix</keyword>
<keyword evidence="4" id="KW-1185">Reference proteome</keyword>
<dbReference type="PANTHER" id="PTHR30441:SF8">
    <property type="entry name" value="DUF748 DOMAIN-CONTAINING PROTEIN"/>
    <property type="match status" value="1"/>
</dbReference>
<dbReference type="RefSeq" id="WP_116957688.1">
    <property type="nucleotide sequence ID" value="NZ_QVLS01000002.1"/>
</dbReference>
<accession>A0A372EMP7</accession>
<comment type="caution">
    <text evidence="3">The sequence shown here is derived from an EMBL/GenBank/DDBJ whole genome shotgun (WGS) entry which is preliminary data.</text>
</comment>
<name>A0A372EMP7_9BURK</name>
<dbReference type="Gene3D" id="3.30.1330.60">
    <property type="entry name" value="OmpA-like domain"/>
    <property type="match status" value="1"/>
</dbReference>
<dbReference type="SUPFAM" id="SSF103088">
    <property type="entry name" value="OmpA-like"/>
    <property type="match status" value="1"/>
</dbReference>
<dbReference type="InterPro" id="IPR036737">
    <property type="entry name" value="OmpA-like_sf"/>
</dbReference>
<dbReference type="InterPro" id="IPR052894">
    <property type="entry name" value="AsmA-related"/>
</dbReference>
<feature type="compositionally biased region" description="Low complexity" evidence="1">
    <location>
        <begin position="810"/>
        <end position="829"/>
    </location>
</feature>
<dbReference type="AlphaFoldDB" id="A0A372EMP7"/>
<dbReference type="PANTHER" id="PTHR30441">
    <property type="entry name" value="DUF748 DOMAIN-CONTAINING PROTEIN"/>
    <property type="match status" value="1"/>
</dbReference>
<dbReference type="GO" id="GO:0005886">
    <property type="term" value="C:plasma membrane"/>
    <property type="evidence" value="ECO:0007669"/>
    <property type="project" value="TreeGrafter"/>
</dbReference>
<dbReference type="EMBL" id="QVLS01000002">
    <property type="protein sequence ID" value="RFP80948.1"/>
    <property type="molecule type" value="Genomic_DNA"/>
</dbReference>
<proteinExistence type="predicted"/>
<sequence length="1236" mass="133047">MADTATDTPAPLPPAATPRSRLARRVAWAAGGLLLLWGLTWLGLPPLLKWQLQKQGSERLGRAVTVEQVRFHPWSLELWVDGLRVAGAEGADDLLSVKQLYMNAELQSLVRLAPVIDALRIDTPRLALRHLGGGRWDFDDVLQRLTPPPPSGPQDNSPARFAVFNIEVADGQASVRDEPVGVTHHLDGLQIAVPFLSNLGSRREVVTEPRLAFTLNGSAFDSRVATTPFAEDHQTRARLQIPELDLAPYRPYWPKAWPVQFTSGALHLDLTLDFEQHAEPTLVVAGTVGLSNLRLDEAGGAPLLLSPRLDVALQRVEPLRRRVALGAVRWQGLELDLGRDAQGRLNLQRLAASWPMAPAAEATPAPAPAPAPEAAWQLAMQGFELHEALVRWRDASVHPRAEQDLRIASLTLAPIAWPVKDPARLQLAAAVGEATLKAEGEVAGDRAQVRAALDNWGLRLAAPYLASVLAPELDGRARASLVFDWVRGAEGQPDQLGLQGAELVLEKLQLGPAKRPLARLDSLRLAELKIDLAKHHAELGQLALDNPVLDAHRDAQGRWMVERWLTPAPAAPAATKAAGPAAEPTASWTWRLADARLRGGRVRFIDDSKANPVRLDLDRFDVRLQDLQPPGERAPEAPLNLRLRVAGGGATAGTVAADGRLRLPGPAGAGPDLHWRGRVQVERFPVHALEPYLADYLNLELLRADTSVRGDVDLALPAKGPRVQAAVDLAVEDFRANTRSPGEELLQWQSLQVRGLRVRQAPGQPLSVQVAETVLSDYYARIAIDPNGRFNLQDLVKPAPGEPAAPAAPAPGVAAPNADTTTTDVAAAASPPPGPAADIRIGPISLVNGRILFSDHFVRPNYSANLSEVTGSLSAFSSTPAAPGQPPEMATLSLKGRAEGTATLDINGRINPLATPLALDIKGVVRDLELPPLSPYSVKYAGYGIERGKLSVDVAYKVEPNGQLTASNQIVLNQLAFGERVPDSPANLPVKLAVALLADRNGVIDINLPISGSLNDPQFRLGPVIVRVIVNLIGKAITAPFSLIASAFSGGGADASQIGFDPGRAELSDANRTQLESLAKALENRPALRVTIVGHSDLEAERAGWQRARLDGLLQAEKRRRLARAGGEVPARVSVSAQERPELLREAYRRADIPKPRNLIGLAKDIPLEEMEALLLAAQSPSEDTMRELAVARAVAVKDFLAGLRLPEDRLFLGAPKTRASGDRWVPRAELQLAPR</sequence>
<feature type="transmembrane region" description="Helical" evidence="2">
    <location>
        <begin position="26"/>
        <end position="44"/>
    </location>
</feature>
<feature type="compositionally biased region" description="Pro residues" evidence="1">
    <location>
        <begin position="800"/>
        <end position="809"/>
    </location>
</feature>
<evidence type="ECO:0000313" key="4">
    <source>
        <dbReference type="Proteomes" id="UP000261931"/>
    </source>
</evidence>
<gene>
    <name evidence="3" type="ORF">DY262_03990</name>
</gene>
<reference evidence="3 4" key="1">
    <citation type="submission" date="2018-08" db="EMBL/GenBank/DDBJ databases">
        <title>Hydrogenophaga sp. LA-38 isolated from sludge.</title>
        <authorList>
            <person name="Im W.-T."/>
        </authorList>
    </citation>
    <scope>NUCLEOTIDE SEQUENCE [LARGE SCALE GENOMIC DNA]</scope>
    <source>
        <strain evidence="3 4">LA-38</strain>
    </source>
</reference>